<sequence>MPETAFGRIVTHSDFDGIVSAAICSLATGCGRVIFTGPNSIARAEVSVGPSDIVCDLPYPLDCGMWFDHHPGNLDAIRLRGIDPAGIPGRFEAKPSCARVVLEYFSDKGLDPPEHMAATVDEADMIDSFDYRSVAEWREETPGKLVDMSIKSDFADFREQTRFLERLTGMVSDMPLAEIASDQEVASRIESYRAGEERMMRLIRESASFLEQDTDHELVIMDFTHHRRKPRVIRNLAYMLYPGALGALTINSLFQRGTKTNDISITASLSMNMTGRDHGKDMGEIMRSLDIGDGHAGAAAGTVHCSSKDQMLREKKRILEEIWSMWKAMPAG</sequence>
<dbReference type="AlphaFoldDB" id="A0A7V2F3W5"/>
<organism evidence="1">
    <name type="scientific">Eiseniibacteriota bacterium</name>
    <dbReference type="NCBI Taxonomy" id="2212470"/>
    <lineage>
        <taxon>Bacteria</taxon>
        <taxon>Candidatus Eiseniibacteriota</taxon>
    </lineage>
</organism>
<protein>
    <recommendedName>
        <fullName evidence="2">Exopolyphosphatase</fullName>
    </recommendedName>
</protein>
<dbReference type="Proteomes" id="UP000886069">
    <property type="component" value="Unassembled WGS sequence"/>
</dbReference>
<accession>A0A7V2F3W5</accession>
<dbReference type="InterPro" id="IPR038763">
    <property type="entry name" value="DHH_sf"/>
</dbReference>
<comment type="caution">
    <text evidence="1">The sequence shown here is derived from an EMBL/GenBank/DDBJ whole genome shotgun (WGS) entry which is preliminary data.</text>
</comment>
<evidence type="ECO:0000313" key="1">
    <source>
        <dbReference type="EMBL" id="HER43819.1"/>
    </source>
</evidence>
<dbReference type="SUPFAM" id="SSF64182">
    <property type="entry name" value="DHH phosphoesterases"/>
    <property type="match status" value="1"/>
</dbReference>
<proteinExistence type="predicted"/>
<dbReference type="EMBL" id="DSEC01000358">
    <property type="protein sequence ID" value="HER43819.1"/>
    <property type="molecule type" value="Genomic_DNA"/>
</dbReference>
<evidence type="ECO:0008006" key="2">
    <source>
        <dbReference type="Google" id="ProtNLM"/>
    </source>
</evidence>
<gene>
    <name evidence="1" type="ORF">ENO08_05110</name>
</gene>
<name>A0A7V2F3W5_UNCEI</name>
<reference evidence="1" key="1">
    <citation type="journal article" date="2020" name="mSystems">
        <title>Genome- and Community-Level Interaction Insights into Carbon Utilization and Element Cycling Functions of Hydrothermarchaeota in Hydrothermal Sediment.</title>
        <authorList>
            <person name="Zhou Z."/>
            <person name="Liu Y."/>
            <person name="Xu W."/>
            <person name="Pan J."/>
            <person name="Luo Z.H."/>
            <person name="Li M."/>
        </authorList>
    </citation>
    <scope>NUCLEOTIDE SEQUENCE [LARGE SCALE GENOMIC DNA]</scope>
    <source>
        <strain evidence="1">SpSt-1233</strain>
    </source>
</reference>